<dbReference type="Gene3D" id="3.40.50.2000">
    <property type="entry name" value="Glycogen Phosphorylase B"/>
    <property type="match status" value="2"/>
</dbReference>
<protein>
    <recommendedName>
        <fullName evidence="3">Glycosyl transferase family 1 domain-containing protein</fullName>
    </recommendedName>
</protein>
<dbReference type="Proteomes" id="UP001649230">
    <property type="component" value="Chromosome"/>
</dbReference>
<reference evidence="1 2" key="1">
    <citation type="journal article" date="2024" name="Int. J. Syst. Evol. Microbiol.">
        <title>Paenibacillus hexagrammi sp. nov., a novel bacterium isolated from the gut content of Hexagrammos agrammus.</title>
        <authorList>
            <person name="Jung H.K."/>
            <person name="Kim D.G."/>
            <person name="Zin H."/>
            <person name="Park J."/>
            <person name="Jung H."/>
            <person name="Kim Y.O."/>
            <person name="Kong H.J."/>
            <person name="Kim J.W."/>
            <person name="Kim Y.S."/>
        </authorList>
    </citation>
    <scope>NUCLEOTIDE SEQUENCE [LARGE SCALE GENOMIC DNA]</scope>
    <source>
        <strain evidence="1 2">YPD9-1</strain>
    </source>
</reference>
<evidence type="ECO:0000313" key="1">
    <source>
        <dbReference type="EMBL" id="UJF34321.1"/>
    </source>
</evidence>
<evidence type="ECO:0000313" key="2">
    <source>
        <dbReference type="Proteomes" id="UP001649230"/>
    </source>
</evidence>
<accession>A0ABY3SMK8</accession>
<dbReference type="RefSeq" id="WP_235120895.1">
    <property type="nucleotide sequence ID" value="NZ_CP090978.1"/>
</dbReference>
<dbReference type="SUPFAM" id="SSF53756">
    <property type="entry name" value="UDP-Glycosyltransferase/glycogen phosphorylase"/>
    <property type="match status" value="1"/>
</dbReference>
<dbReference type="EMBL" id="CP090978">
    <property type="protein sequence ID" value="UJF34321.1"/>
    <property type="molecule type" value="Genomic_DNA"/>
</dbReference>
<organism evidence="1 2">
    <name type="scientific">Paenibacillus hexagrammi</name>
    <dbReference type="NCBI Taxonomy" id="2908839"/>
    <lineage>
        <taxon>Bacteria</taxon>
        <taxon>Bacillati</taxon>
        <taxon>Bacillota</taxon>
        <taxon>Bacilli</taxon>
        <taxon>Bacillales</taxon>
        <taxon>Paenibacillaceae</taxon>
        <taxon>Paenibacillus</taxon>
    </lineage>
</organism>
<sequence>MKILYLCNYMLDDVLSVRNNQSTFAQAANNKINQIRSSLELNGHKVSLLSSGLVNNKSGKIYKGTKSKLDNDLYYVGIWDLPLLNIISSIVLMTVCISNIHKKEKIDYILFWNYKPEVALAALLCKIFLGVKIIVDYEDGYFSLPNIGRKRHIFNFVEKVVSKYVDGAILISRHLISRIRSKPYYILNGLTNQKVLAFKRSSSKSKTHPITLMYAGGLDHERGIDVLIEALKYTDKNFVLKISGKGPLGKMLETGQDSRIQYLGFLNTSNRFNICTNRIY</sequence>
<name>A0ABY3SMK8_9BACL</name>
<proteinExistence type="predicted"/>
<gene>
    <name evidence="1" type="ORF">L0M14_03670</name>
</gene>
<keyword evidence="2" id="KW-1185">Reference proteome</keyword>
<evidence type="ECO:0008006" key="3">
    <source>
        <dbReference type="Google" id="ProtNLM"/>
    </source>
</evidence>